<evidence type="ECO:0000313" key="9">
    <source>
        <dbReference type="Proteomes" id="UP000824123"/>
    </source>
</evidence>
<comment type="caution">
    <text evidence="8">The sequence shown here is derived from an EMBL/GenBank/DDBJ whole genome shotgun (WGS) entry which is preliminary data.</text>
</comment>
<dbReference type="GO" id="GO:0070475">
    <property type="term" value="P:rRNA base methylation"/>
    <property type="evidence" value="ECO:0007669"/>
    <property type="project" value="UniProtKB-UniRule"/>
</dbReference>
<dbReference type="SUPFAM" id="SSF81799">
    <property type="entry name" value="Putative methyltransferase TM0872, insert domain"/>
    <property type="match status" value="1"/>
</dbReference>
<dbReference type="AlphaFoldDB" id="A0A9D1S4R3"/>
<dbReference type="GO" id="GO:0005737">
    <property type="term" value="C:cytoplasm"/>
    <property type="evidence" value="ECO:0007669"/>
    <property type="project" value="UniProtKB-SubCell"/>
</dbReference>
<reference evidence="8" key="2">
    <citation type="journal article" date="2021" name="PeerJ">
        <title>Extensive microbial diversity within the chicken gut microbiome revealed by metagenomics and culture.</title>
        <authorList>
            <person name="Gilroy R."/>
            <person name="Ravi A."/>
            <person name="Getino M."/>
            <person name="Pursley I."/>
            <person name="Horton D.L."/>
            <person name="Alikhan N.F."/>
            <person name="Baker D."/>
            <person name="Gharbi K."/>
            <person name="Hall N."/>
            <person name="Watson M."/>
            <person name="Adriaenssens E.M."/>
            <person name="Foster-Nyarko E."/>
            <person name="Jarju S."/>
            <person name="Secka A."/>
            <person name="Antonio M."/>
            <person name="Oren A."/>
            <person name="Chaudhuri R.R."/>
            <person name="La Ragione R."/>
            <person name="Hildebrand F."/>
            <person name="Pallen M.J."/>
        </authorList>
    </citation>
    <scope>NUCLEOTIDE SEQUENCE</scope>
    <source>
        <strain evidence="8">ChiSxjej2B14-8506</strain>
    </source>
</reference>
<evidence type="ECO:0000256" key="1">
    <source>
        <dbReference type="ARBA" id="ARBA00010396"/>
    </source>
</evidence>
<gene>
    <name evidence="6 8" type="primary">rsmH</name>
    <name evidence="8" type="ORF">IAC59_04615</name>
</gene>
<evidence type="ECO:0000256" key="5">
    <source>
        <dbReference type="ARBA" id="ARBA00022691"/>
    </source>
</evidence>
<keyword evidence="5 6" id="KW-0949">S-adenosyl-L-methionine</keyword>
<accession>A0A9D1S4R3</accession>
<comment type="function">
    <text evidence="6">Specifically methylates the N4 position of cytidine in position 1402 (C1402) of 16S rRNA.</text>
</comment>
<keyword evidence="2 6" id="KW-0698">rRNA processing</keyword>
<feature type="binding site" evidence="6">
    <location>
        <position position="100"/>
    </location>
    <ligand>
        <name>S-adenosyl-L-methionine</name>
        <dbReference type="ChEBI" id="CHEBI:59789"/>
    </ligand>
</feature>
<keyword evidence="3 6" id="KW-0489">Methyltransferase</keyword>
<proteinExistence type="inferred from homology"/>
<feature type="binding site" evidence="6">
    <location>
        <position position="107"/>
    </location>
    <ligand>
        <name>S-adenosyl-L-methionine</name>
        <dbReference type="ChEBI" id="CHEBI:59789"/>
    </ligand>
</feature>
<reference evidence="8" key="1">
    <citation type="submission" date="2020-10" db="EMBL/GenBank/DDBJ databases">
        <authorList>
            <person name="Gilroy R."/>
        </authorList>
    </citation>
    <scope>NUCLEOTIDE SEQUENCE</scope>
    <source>
        <strain evidence="8">ChiSxjej2B14-8506</strain>
    </source>
</reference>
<dbReference type="Gene3D" id="3.40.50.150">
    <property type="entry name" value="Vaccinia Virus protein VP39"/>
    <property type="match status" value="1"/>
</dbReference>
<evidence type="ECO:0000256" key="6">
    <source>
        <dbReference type="HAMAP-Rule" id="MF_01007"/>
    </source>
</evidence>
<dbReference type="EMBL" id="DVNK01000032">
    <property type="protein sequence ID" value="HIU46522.1"/>
    <property type="molecule type" value="Genomic_DNA"/>
</dbReference>
<dbReference type="Gene3D" id="1.10.150.170">
    <property type="entry name" value="Putative methyltransferase TM0872, insert domain"/>
    <property type="match status" value="1"/>
</dbReference>
<dbReference type="NCBIfam" id="TIGR00006">
    <property type="entry name" value="16S rRNA (cytosine(1402)-N(4))-methyltransferase RsmH"/>
    <property type="match status" value="1"/>
</dbReference>
<dbReference type="PANTHER" id="PTHR11265">
    <property type="entry name" value="S-ADENOSYL-METHYLTRANSFERASE MRAW"/>
    <property type="match status" value="1"/>
</dbReference>
<evidence type="ECO:0000256" key="2">
    <source>
        <dbReference type="ARBA" id="ARBA00022552"/>
    </source>
</evidence>
<comment type="similarity">
    <text evidence="1 6">Belongs to the methyltransferase superfamily. RsmH family.</text>
</comment>
<evidence type="ECO:0000256" key="3">
    <source>
        <dbReference type="ARBA" id="ARBA00022603"/>
    </source>
</evidence>
<keyword evidence="6" id="KW-0963">Cytoplasm</keyword>
<evidence type="ECO:0000256" key="7">
    <source>
        <dbReference type="SAM" id="MobiDB-lite"/>
    </source>
</evidence>
<evidence type="ECO:0000256" key="4">
    <source>
        <dbReference type="ARBA" id="ARBA00022679"/>
    </source>
</evidence>
<dbReference type="EC" id="2.1.1.199" evidence="6"/>
<dbReference type="InterPro" id="IPR029063">
    <property type="entry name" value="SAM-dependent_MTases_sf"/>
</dbReference>
<dbReference type="Proteomes" id="UP000824123">
    <property type="component" value="Unassembled WGS sequence"/>
</dbReference>
<evidence type="ECO:0000313" key="8">
    <source>
        <dbReference type="EMBL" id="HIU46522.1"/>
    </source>
</evidence>
<dbReference type="PANTHER" id="PTHR11265:SF0">
    <property type="entry name" value="12S RRNA N4-METHYLCYTIDINE METHYLTRANSFERASE"/>
    <property type="match status" value="1"/>
</dbReference>
<organism evidence="8 9">
    <name type="scientific">Candidatus Fimadaptatus faecigallinarum</name>
    <dbReference type="NCBI Taxonomy" id="2840814"/>
    <lineage>
        <taxon>Bacteria</taxon>
        <taxon>Bacillati</taxon>
        <taxon>Bacillota</taxon>
        <taxon>Clostridia</taxon>
        <taxon>Eubacteriales</taxon>
        <taxon>Candidatus Fimadaptatus</taxon>
    </lineage>
</organism>
<dbReference type="InterPro" id="IPR023397">
    <property type="entry name" value="SAM-dep_MeTrfase_MraW_recog"/>
</dbReference>
<comment type="catalytic activity">
    <reaction evidence="6">
        <text>cytidine(1402) in 16S rRNA + S-adenosyl-L-methionine = N(4)-methylcytidine(1402) in 16S rRNA + S-adenosyl-L-homocysteine + H(+)</text>
        <dbReference type="Rhea" id="RHEA:42928"/>
        <dbReference type="Rhea" id="RHEA-COMP:10286"/>
        <dbReference type="Rhea" id="RHEA-COMP:10287"/>
        <dbReference type="ChEBI" id="CHEBI:15378"/>
        <dbReference type="ChEBI" id="CHEBI:57856"/>
        <dbReference type="ChEBI" id="CHEBI:59789"/>
        <dbReference type="ChEBI" id="CHEBI:74506"/>
        <dbReference type="ChEBI" id="CHEBI:82748"/>
        <dbReference type="EC" id="2.1.1.199"/>
    </reaction>
</comment>
<feature type="binding site" evidence="6">
    <location>
        <position position="53"/>
    </location>
    <ligand>
        <name>S-adenosyl-L-methionine</name>
        <dbReference type="ChEBI" id="CHEBI:59789"/>
    </ligand>
</feature>
<dbReference type="SUPFAM" id="SSF53335">
    <property type="entry name" value="S-adenosyl-L-methionine-dependent methyltransferases"/>
    <property type="match status" value="1"/>
</dbReference>
<dbReference type="GO" id="GO:0071424">
    <property type="term" value="F:rRNA (cytosine-N4-)-methyltransferase activity"/>
    <property type="evidence" value="ECO:0007669"/>
    <property type="project" value="UniProtKB-UniRule"/>
</dbReference>
<sequence length="313" mass="34211">MEFSHEPVLFDECMEQLAIRPEGVYVDGTLGGGGHSAGILARLGDKGRLIGIDRDADAIAAASARLGGDARFMALRGNFHDAAELLAGVGVQRISGMLLDLGVSSYQLDEGARGFSYHADAPLDMRMDRSQSLTARDVVNGYSREELTRVLRDWGEENWAAQIARVICDRRTKAPIETTAQLVDVIDAAIPAKVRRRDGSHPARRTFQALRIEVNDELGPLRAALESAARLLEPGGRLCVIAFHSLEDRIVKQTFRKLQNPCICPPSFPVCVCGRKSLGRQLTGKPITAGPAELERNPRSRSATLRVFERGED</sequence>
<dbReference type="HAMAP" id="MF_01007">
    <property type="entry name" value="16SrRNA_methyltr_H"/>
    <property type="match status" value="1"/>
</dbReference>
<comment type="subcellular location">
    <subcellularLocation>
        <location evidence="6">Cytoplasm</location>
    </subcellularLocation>
</comment>
<dbReference type="InterPro" id="IPR002903">
    <property type="entry name" value="RsmH"/>
</dbReference>
<protein>
    <recommendedName>
        <fullName evidence="6">Ribosomal RNA small subunit methyltransferase H</fullName>
        <ecNumber evidence="6">2.1.1.199</ecNumber>
    </recommendedName>
    <alternativeName>
        <fullName evidence="6">16S rRNA m(4)C1402 methyltransferase</fullName>
    </alternativeName>
    <alternativeName>
        <fullName evidence="6">rRNA (cytosine-N(4)-)-methyltransferase RsmH</fullName>
    </alternativeName>
</protein>
<keyword evidence="4 6" id="KW-0808">Transferase</keyword>
<name>A0A9D1S4R3_9FIRM</name>
<dbReference type="PIRSF" id="PIRSF004486">
    <property type="entry name" value="MraW"/>
    <property type="match status" value="1"/>
</dbReference>
<feature type="binding site" evidence="6">
    <location>
        <position position="79"/>
    </location>
    <ligand>
        <name>S-adenosyl-L-methionine</name>
        <dbReference type="ChEBI" id="CHEBI:59789"/>
    </ligand>
</feature>
<dbReference type="Pfam" id="PF01795">
    <property type="entry name" value="Methyltransf_5"/>
    <property type="match status" value="1"/>
</dbReference>
<feature type="region of interest" description="Disordered" evidence="7">
    <location>
        <begin position="284"/>
        <end position="303"/>
    </location>
</feature>
<feature type="binding site" evidence="6">
    <location>
        <begin position="33"/>
        <end position="35"/>
    </location>
    <ligand>
        <name>S-adenosyl-L-methionine</name>
        <dbReference type="ChEBI" id="CHEBI:59789"/>
    </ligand>
</feature>